<dbReference type="Pfam" id="PF05201">
    <property type="entry name" value="GlutR_N"/>
    <property type="match status" value="1"/>
</dbReference>
<dbReference type="GO" id="GO:0019353">
    <property type="term" value="P:protoporphyrinogen IX biosynthetic process from glutamate"/>
    <property type="evidence" value="ECO:0007669"/>
    <property type="project" value="TreeGrafter"/>
</dbReference>
<gene>
    <name evidence="9 16" type="primary">hemA</name>
    <name evidence="16" type="ORF">GCM10008939_31530</name>
</gene>
<evidence type="ECO:0000313" key="16">
    <source>
        <dbReference type="EMBL" id="GGJ85322.1"/>
    </source>
</evidence>
<dbReference type="InterPro" id="IPR015895">
    <property type="entry name" value="4pyrrol_synth_GluRdtase_N"/>
</dbReference>
<dbReference type="NCBIfam" id="TIGR01035">
    <property type="entry name" value="hemA"/>
    <property type="match status" value="1"/>
</dbReference>
<keyword evidence="5 9" id="KW-0560">Oxidoreductase</keyword>
<comment type="pathway">
    <text evidence="1 9">Porphyrin-containing compound metabolism; protoporphyrin-IX biosynthesis; 5-aminolevulinate from L-glutamyl-tRNA(Glu): step 1/2.</text>
</comment>
<dbReference type="RefSeq" id="WP_188964268.1">
    <property type="nucleotide sequence ID" value="NZ_BMOE01000014.1"/>
</dbReference>
<organism evidence="16 17">
    <name type="scientific">Deinococcus aquiradiocola</name>
    <dbReference type="NCBI Taxonomy" id="393059"/>
    <lineage>
        <taxon>Bacteria</taxon>
        <taxon>Thermotogati</taxon>
        <taxon>Deinococcota</taxon>
        <taxon>Deinococci</taxon>
        <taxon>Deinococcales</taxon>
        <taxon>Deinococcaceae</taxon>
        <taxon>Deinococcus</taxon>
    </lineage>
</organism>
<comment type="subunit">
    <text evidence="9">Homodimer.</text>
</comment>
<dbReference type="Proteomes" id="UP000635726">
    <property type="component" value="Unassembled WGS sequence"/>
</dbReference>
<dbReference type="PIRSF" id="PIRSF000445">
    <property type="entry name" value="4pyrrol_synth_GluRdtase"/>
    <property type="match status" value="1"/>
</dbReference>
<comment type="miscellaneous">
    <text evidence="9">During catalysis, the active site Cys acts as a nucleophile attacking the alpha-carbonyl group of tRNA-bound glutamate with the formation of a thioester intermediate between enzyme and glutamate, and the concomitant release of tRNA(Glu). The thioester intermediate is finally reduced by direct hydride transfer from NADPH, to form the product GSA.</text>
</comment>
<evidence type="ECO:0000256" key="6">
    <source>
        <dbReference type="ARBA" id="ARBA00023244"/>
    </source>
</evidence>
<dbReference type="Gene3D" id="3.40.50.720">
    <property type="entry name" value="NAD(P)-binding Rossmann-like Domain"/>
    <property type="match status" value="1"/>
</dbReference>
<evidence type="ECO:0000259" key="14">
    <source>
        <dbReference type="Pfam" id="PF01488"/>
    </source>
</evidence>
<evidence type="ECO:0000256" key="4">
    <source>
        <dbReference type="ARBA" id="ARBA00022857"/>
    </source>
</evidence>
<dbReference type="GO" id="GO:0008883">
    <property type="term" value="F:glutamyl-tRNA reductase activity"/>
    <property type="evidence" value="ECO:0007669"/>
    <property type="project" value="UniProtKB-UniRule"/>
</dbReference>
<dbReference type="Pfam" id="PF01488">
    <property type="entry name" value="Shikimate_DH"/>
    <property type="match status" value="1"/>
</dbReference>
<evidence type="ECO:0000256" key="7">
    <source>
        <dbReference type="ARBA" id="ARBA00047464"/>
    </source>
</evidence>
<dbReference type="InterPro" id="IPR018214">
    <property type="entry name" value="GluRdtase_CS"/>
</dbReference>
<dbReference type="InterPro" id="IPR006151">
    <property type="entry name" value="Shikm_DH/Glu-tRNA_Rdtase"/>
</dbReference>
<evidence type="ECO:0000256" key="9">
    <source>
        <dbReference type="HAMAP-Rule" id="MF_00087"/>
    </source>
</evidence>
<evidence type="ECO:0000256" key="10">
    <source>
        <dbReference type="PIRSR" id="PIRSR000445-1"/>
    </source>
</evidence>
<dbReference type="CDD" id="cd05213">
    <property type="entry name" value="NAD_bind_Glutamyl_tRNA_reduct"/>
    <property type="match status" value="1"/>
</dbReference>
<dbReference type="InterPro" id="IPR036343">
    <property type="entry name" value="GluRdtase_N_sf"/>
</dbReference>
<feature type="binding site" evidence="9 11">
    <location>
        <begin position="73"/>
        <end position="76"/>
    </location>
    <ligand>
        <name>substrate</name>
    </ligand>
</feature>
<name>A0A917PMS1_9DEIO</name>
<dbReference type="InterPro" id="IPR036291">
    <property type="entry name" value="NAD(P)-bd_dom_sf"/>
</dbReference>
<feature type="active site" description="Nucleophile" evidence="9 10">
    <location>
        <position position="74"/>
    </location>
</feature>
<dbReference type="FunFam" id="3.40.50.720:FF:000031">
    <property type="entry name" value="Glutamyl-tRNA reductase"/>
    <property type="match status" value="1"/>
</dbReference>
<evidence type="ECO:0000256" key="3">
    <source>
        <dbReference type="ARBA" id="ARBA00012970"/>
    </source>
</evidence>
<evidence type="ECO:0000259" key="15">
    <source>
        <dbReference type="Pfam" id="PF05201"/>
    </source>
</evidence>
<keyword evidence="6 9" id="KW-0627">Porphyrin biosynthesis</keyword>
<dbReference type="PANTHER" id="PTHR43013">
    <property type="entry name" value="GLUTAMYL-TRNA REDUCTASE"/>
    <property type="match status" value="1"/>
</dbReference>
<comment type="catalytic activity">
    <reaction evidence="7 9">
        <text>(S)-4-amino-5-oxopentanoate + tRNA(Glu) + NADP(+) = L-glutamyl-tRNA(Glu) + NADPH + H(+)</text>
        <dbReference type="Rhea" id="RHEA:12344"/>
        <dbReference type="Rhea" id="RHEA-COMP:9663"/>
        <dbReference type="Rhea" id="RHEA-COMP:9680"/>
        <dbReference type="ChEBI" id="CHEBI:15378"/>
        <dbReference type="ChEBI" id="CHEBI:57501"/>
        <dbReference type="ChEBI" id="CHEBI:57783"/>
        <dbReference type="ChEBI" id="CHEBI:58349"/>
        <dbReference type="ChEBI" id="CHEBI:78442"/>
        <dbReference type="ChEBI" id="CHEBI:78520"/>
        <dbReference type="EC" id="1.2.1.70"/>
    </reaction>
</comment>
<feature type="domain" description="Glutamyl-tRNA reductase N-terminal" evidence="15">
    <location>
        <begin position="32"/>
        <end position="172"/>
    </location>
</feature>
<proteinExistence type="inferred from homology"/>
<reference evidence="16" key="1">
    <citation type="journal article" date="2014" name="Int. J. Syst. Evol. Microbiol.">
        <title>Complete genome sequence of Corynebacterium casei LMG S-19264T (=DSM 44701T), isolated from a smear-ripened cheese.</title>
        <authorList>
            <consortium name="US DOE Joint Genome Institute (JGI-PGF)"/>
            <person name="Walter F."/>
            <person name="Albersmeier A."/>
            <person name="Kalinowski J."/>
            <person name="Ruckert C."/>
        </authorList>
    </citation>
    <scope>NUCLEOTIDE SEQUENCE</scope>
    <source>
        <strain evidence="16">JCM 14371</strain>
    </source>
</reference>
<dbReference type="PANTHER" id="PTHR43013:SF1">
    <property type="entry name" value="GLUTAMYL-TRNA REDUCTASE"/>
    <property type="match status" value="1"/>
</dbReference>
<comment type="similarity">
    <text evidence="2 9">Belongs to the glutamyl-tRNA reductase family.</text>
</comment>
<feature type="binding site" evidence="9 11">
    <location>
        <begin position="130"/>
        <end position="132"/>
    </location>
    <ligand>
        <name>substrate</name>
    </ligand>
</feature>
<dbReference type="AlphaFoldDB" id="A0A917PMS1"/>
<comment type="domain">
    <text evidence="9">Possesses an unusual extended V-shaped dimeric structure with each monomer consisting of three distinct domains arranged along a curved 'spinal' alpha-helix. The N-terminal catalytic domain specifically recognizes the glutamate moiety of the substrate. The second domain is the NADPH-binding domain, and the third C-terminal domain is responsible for dimerization.</text>
</comment>
<dbReference type="GO" id="GO:0050661">
    <property type="term" value="F:NADP binding"/>
    <property type="evidence" value="ECO:0007669"/>
    <property type="project" value="InterPro"/>
</dbReference>
<dbReference type="FunFam" id="3.30.460.30:FF:000001">
    <property type="entry name" value="Glutamyl-tRNA reductase"/>
    <property type="match status" value="1"/>
</dbReference>
<comment type="function">
    <text evidence="9">Catalyzes the NADPH-dependent reduction of glutamyl-tRNA(Glu) to glutamate 1-semialdehyde (GSA).</text>
</comment>
<keyword evidence="4 9" id="KW-0521">NADP</keyword>
<evidence type="ECO:0000256" key="12">
    <source>
        <dbReference type="PIRSR" id="PIRSR000445-3"/>
    </source>
</evidence>
<dbReference type="Gene3D" id="3.30.460.30">
    <property type="entry name" value="Glutamyl-tRNA reductase, N-terminal domain"/>
    <property type="match status" value="1"/>
</dbReference>
<keyword evidence="17" id="KW-1185">Reference proteome</keyword>
<dbReference type="EMBL" id="BMOE01000014">
    <property type="protein sequence ID" value="GGJ85322.1"/>
    <property type="molecule type" value="Genomic_DNA"/>
</dbReference>
<accession>A0A917PMS1</accession>
<evidence type="ECO:0000256" key="11">
    <source>
        <dbReference type="PIRSR" id="PIRSR000445-2"/>
    </source>
</evidence>
<feature type="site" description="Important for activity" evidence="9 13">
    <location>
        <position position="115"/>
    </location>
</feature>
<reference evidence="16" key="2">
    <citation type="submission" date="2020-09" db="EMBL/GenBank/DDBJ databases">
        <authorList>
            <person name="Sun Q."/>
            <person name="Ohkuma M."/>
        </authorList>
    </citation>
    <scope>NUCLEOTIDE SEQUENCE</scope>
    <source>
        <strain evidence="16">JCM 14371</strain>
    </source>
</reference>
<dbReference type="HAMAP" id="MF_00087">
    <property type="entry name" value="Glu_tRNA_reductase"/>
    <property type="match status" value="1"/>
</dbReference>
<feature type="binding site" evidence="9 11">
    <location>
        <position position="125"/>
    </location>
    <ligand>
        <name>substrate</name>
    </ligand>
</feature>
<evidence type="ECO:0000256" key="1">
    <source>
        <dbReference type="ARBA" id="ARBA00005059"/>
    </source>
</evidence>
<protein>
    <recommendedName>
        <fullName evidence="8 9">Glutamyl-tRNA reductase</fullName>
        <shortName evidence="9">GluTR</shortName>
        <ecNumber evidence="3 9">1.2.1.70</ecNumber>
    </recommendedName>
</protein>
<dbReference type="InterPro" id="IPR000343">
    <property type="entry name" value="4pyrrol_synth_GluRdtase"/>
</dbReference>
<evidence type="ECO:0000256" key="8">
    <source>
        <dbReference type="ARBA" id="ARBA00068659"/>
    </source>
</evidence>
<dbReference type="SUPFAM" id="SSF51735">
    <property type="entry name" value="NAD(P)-binding Rossmann-fold domains"/>
    <property type="match status" value="1"/>
</dbReference>
<comment type="caution">
    <text evidence="16">The sequence shown here is derived from an EMBL/GenBank/DDBJ whole genome shotgun (WGS) entry which is preliminary data.</text>
</comment>
<evidence type="ECO:0000256" key="5">
    <source>
        <dbReference type="ARBA" id="ARBA00023002"/>
    </source>
</evidence>
<feature type="binding site" evidence="9 12">
    <location>
        <begin position="205"/>
        <end position="210"/>
    </location>
    <ligand>
        <name>NADP(+)</name>
        <dbReference type="ChEBI" id="CHEBI:58349"/>
    </ligand>
</feature>
<feature type="domain" description="Quinate/shikimate 5-dehydrogenase/glutamyl-tRNA reductase" evidence="14">
    <location>
        <begin position="187"/>
        <end position="321"/>
    </location>
</feature>
<feature type="binding site" evidence="9 11">
    <location>
        <position position="136"/>
    </location>
    <ligand>
        <name>substrate</name>
    </ligand>
</feature>
<dbReference type="PROSITE" id="PS00747">
    <property type="entry name" value="GLUTR"/>
    <property type="match status" value="1"/>
</dbReference>
<evidence type="ECO:0000256" key="2">
    <source>
        <dbReference type="ARBA" id="ARBA00005916"/>
    </source>
</evidence>
<evidence type="ECO:0000256" key="13">
    <source>
        <dbReference type="PIRSR" id="PIRSR000445-4"/>
    </source>
</evidence>
<evidence type="ECO:0000313" key="17">
    <source>
        <dbReference type="Proteomes" id="UP000635726"/>
    </source>
</evidence>
<sequence length="370" mass="39744">MTAAPHLTPLTRCPTVLRFQEHGTPDLNLSVVGLNHKTAPVAVRERATVRDGEQEALLHHLRQHAREVMLLSTCNRTEVYMAGVQGDPISAFEGAWGHALRSHLYVYQGVRAADHLYRVAAGLDSLVIGETQIQGQVKRAWQDASARGDTAALLNKAAQGALASGKKVRHETGLNDNVVSVSSAAVQLATSIFGNLEGRTALIVGAGETAELTLTHLRAAGVRDVIVVNRTEERARQLADKVGGRACASEMLHTLLPEADVVIASSGAPHYVLRPEGVQDAMQGRVSPMFLIDISVPRILDPAIAGVSGAHLYNLDDLEGIVQRNLASRTELIPQAETIIAQGVMDLTRWNAFREAGRARAQHQPALASD</sequence>
<dbReference type="EC" id="1.2.1.70" evidence="3 9"/>
<dbReference type="SUPFAM" id="SSF69742">
    <property type="entry name" value="Glutamyl tRNA-reductase catalytic, N-terminal domain"/>
    <property type="match status" value="1"/>
</dbReference>